<proteinExistence type="predicted"/>
<dbReference type="InterPro" id="IPR013783">
    <property type="entry name" value="Ig-like_fold"/>
</dbReference>
<organism evidence="1 2">
    <name type="scientific">Xenoophorus captivus</name>
    <dbReference type="NCBI Taxonomy" id="1517983"/>
    <lineage>
        <taxon>Eukaryota</taxon>
        <taxon>Metazoa</taxon>
        <taxon>Chordata</taxon>
        <taxon>Craniata</taxon>
        <taxon>Vertebrata</taxon>
        <taxon>Euteleostomi</taxon>
        <taxon>Actinopterygii</taxon>
        <taxon>Neopterygii</taxon>
        <taxon>Teleostei</taxon>
        <taxon>Neoteleostei</taxon>
        <taxon>Acanthomorphata</taxon>
        <taxon>Ovalentaria</taxon>
        <taxon>Atherinomorphae</taxon>
        <taxon>Cyprinodontiformes</taxon>
        <taxon>Goodeidae</taxon>
        <taxon>Xenoophorus</taxon>
    </lineage>
</organism>
<dbReference type="SUPFAM" id="SSF49265">
    <property type="entry name" value="Fibronectin type III"/>
    <property type="match status" value="1"/>
</dbReference>
<dbReference type="Proteomes" id="UP001434883">
    <property type="component" value="Unassembled WGS sequence"/>
</dbReference>
<accession>A0ABV0R1X2</accession>
<protein>
    <submittedName>
        <fullName evidence="1">Uncharacterized protein</fullName>
    </submittedName>
</protein>
<evidence type="ECO:0000313" key="2">
    <source>
        <dbReference type="Proteomes" id="UP001434883"/>
    </source>
</evidence>
<gene>
    <name evidence="1" type="ORF">XENOCAPTIV_024485</name>
</gene>
<dbReference type="InterPro" id="IPR036116">
    <property type="entry name" value="FN3_sf"/>
</dbReference>
<reference evidence="1 2" key="1">
    <citation type="submission" date="2021-06" db="EMBL/GenBank/DDBJ databases">
        <authorList>
            <person name="Palmer J.M."/>
        </authorList>
    </citation>
    <scope>NUCLEOTIDE SEQUENCE [LARGE SCALE GENOMIC DNA]</scope>
    <source>
        <strain evidence="1 2">XC_2019</strain>
        <tissue evidence="1">Muscle</tissue>
    </source>
</reference>
<comment type="caution">
    <text evidence="1">The sequence shown here is derived from an EMBL/GenBank/DDBJ whole genome shotgun (WGS) entry which is preliminary data.</text>
</comment>
<feature type="non-terminal residue" evidence="1">
    <location>
        <position position="1"/>
    </location>
</feature>
<dbReference type="EMBL" id="JAHRIN010030940">
    <property type="protein sequence ID" value="MEQ2202111.1"/>
    <property type="molecule type" value="Genomic_DNA"/>
</dbReference>
<sequence>EANTDPKCSYSVETIQFSLRMKMTNFTPDNYTIKVSEKEGPFERRSTVSFSNEKSTHEIKPLKPCTKYELKVTLIPTSGTEIPCNKTEYKTTTTTGMSEQDIKKASCPSGYLCYQSGWNISSLLSKHNKVSAADFINGSYRFKPAYEDICSDFVLEFPDKNCQNLYFTSSENVPV</sequence>
<keyword evidence="2" id="KW-1185">Reference proteome</keyword>
<dbReference type="Gene3D" id="2.60.40.10">
    <property type="entry name" value="Immunoglobulins"/>
    <property type="match status" value="1"/>
</dbReference>
<evidence type="ECO:0000313" key="1">
    <source>
        <dbReference type="EMBL" id="MEQ2202111.1"/>
    </source>
</evidence>
<name>A0ABV0R1X2_9TELE</name>
<feature type="non-terminal residue" evidence="1">
    <location>
        <position position="175"/>
    </location>
</feature>